<reference evidence="2 4" key="2">
    <citation type="submission" date="2017-10" db="EMBL/GenBank/DDBJ databases">
        <title>The new phylogeny of genus Mycobacterium.</title>
        <authorList>
            <person name="Tortoli E."/>
            <person name="Trovato A."/>
            <person name="Cirillo D.M."/>
        </authorList>
    </citation>
    <scope>NUCLEOTIDE SEQUENCE [LARGE SCALE GENOMIC DNA]</scope>
    <source>
        <strain evidence="2 4">IP141170001</strain>
    </source>
</reference>
<dbReference type="Proteomes" id="UP000191039">
    <property type="component" value="Unassembled WGS sequence"/>
</dbReference>
<proteinExistence type="predicted"/>
<comment type="caution">
    <text evidence="2">The sequence shown here is derived from an EMBL/GenBank/DDBJ whole genome shotgun (WGS) entry which is preliminary data.</text>
</comment>
<evidence type="ECO:0000313" key="1">
    <source>
        <dbReference type="EMBL" id="OPE53771.1"/>
    </source>
</evidence>
<gene>
    <name evidence="1" type="ORF">BV510_13780</name>
    <name evidence="2" type="ORF">CRI78_06340</name>
</gene>
<organism evidence="2 4">
    <name type="scientific">Mycolicibacterium diernhoferi</name>
    <dbReference type="NCBI Taxonomy" id="1801"/>
    <lineage>
        <taxon>Bacteria</taxon>
        <taxon>Bacillati</taxon>
        <taxon>Actinomycetota</taxon>
        <taxon>Actinomycetes</taxon>
        <taxon>Mycobacteriales</taxon>
        <taxon>Mycobacteriaceae</taxon>
        <taxon>Mycolicibacterium</taxon>
    </lineage>
</organism>
<accession>A0A1Q4H7I5</accession>
<sequence>MVDDGRTSLAPVWTLATQEVAVPSLLDEATMTPERLAELRTVLAAMADVPIATLEVHPLPKDLDRSGGIHLDSASPLAQHLSQLISKTPEAAPSVSASATGEALYRMVVPAKHAAEVSSGALKPMASKAATGGIHSALTNSSGIAAQATFVPVTRQAAAAGAATGSAATAGVAAASAGTLTVAAPLILMAVAVGVSAHAEHKRQQAIERITELLEKVHEDKLETERSQLDGCRDAIDKATAILLDQGRIGASLGLDSAVHVISTAMEASRRRLKRWQQAIADLPSEKVEVAALRKSFPGIDEPGGEFRAHLELATLAIALKRRVIVLQAVEHSQSDQSNPFESFVKALKADAQRVDELEFGIADVLRSLSRLELTSSRRILDKMVSAGDVNKLLSASYRLRALGDEVEVSRRASDVAIDIARNRDGSVVVLPAVSV</sequence>
<dbReference type="AlphaFoldDB" id="A0A1Q4H7I5"/>
<reference evidence="1 3" key="1">
    <citation type="submission" date="2016-09" db="EMBL/GenBank/DDBJ databases">
        <title>genome sequences of unsequenced Mycobacteria.</title>
        <authorList>
            <person name="Greninger A.L."/>
            <person name="Jerome K.R."/>
            <person name="Mcnair B."/>
            <person name="Wallis C."/>
            <person name="Fang F."/>
        </authorList>
    </citation>
    <scope>NUCLEOTIDE SEQUENCE [LARGE SCALE GENOMIC DNA]</scope>
    <source>
        <strain evidence="1 3">BM1</strain>
    </source>
</reference>
<evidence type="ECO:0000313" key="2">
    <source>
        <dbReference type="EMBL" id="PEG55521.1"/>
    </source>
</evidence>
<dbReference type="OrthoDB" id="4380893at2"/>
<dbReference type="EMBL" id="PDCR01000006">
    <property type="protein sequence ID" value="PEG55521.1"/>
    <property type="molecule type" value="Genomic_DNA"/>
</dbReference>
<evidence type="ECO:0000313" key="3">
    <source>
        <dbReference type="Proteomes" id="UP000191039"/>
    </source>
</evidence>
<keyword evidence="4" id="KW-1185">Reference proteome</keyword>
<dbReference type="Proteomes" id="UP000220340">
    <property type="component" value="Unassembled WGS sequence"/>
</dbReference>
<name>A0A1Q4H7I5_9MYCO</name>
<dbReference type="EMBL" id="MIJD01000131">
    <property type="protein sequence ID" value="OPE53771.1"/>
    <property type="molecule type" value="Genomic_DNA"/>
</dbReference>
<protein>
    <submittedName>
        <fullName evidence="2">Uncharacterized protein</fullName>
    </submittedName>
</protein>
<evidence type="ECO:0000313" key="4">
    <source>
        <dbReference type="Proteomes" id="UP000220340"/>
    </source>
</evidence>